<reference evidence="1 2" key="1">
    <citation type="submission" date="2017-05" db="EMBL/GenBank/DDBJ databases">
        <title>Full genome sequence of Pseudorhodoplanes sinuspersici.</title>
        <authorList>
            <person name="Dastgheib S.M.M."/>
            <person name="Shavandi M."/>
            <person name="Tirandaz H."/>
        </authorList>
    </citation>
    <scope>NUCLEOTIDE SEQUENCE [LARGE SCALE GENOMIC DNA]</scope>
    <source>
        <strain evidence="1 2">RIPI110</strain>
    </source>
</reference>
<sequence>MGFLLVGDGGQQTAEITQAQPQKMKWPGEAPGHWQWLFFAHSRESRNPVCCFPGPRFRGDERLIV</sequence>
<keyword evidence="2" id="KW-1185">Reference proteome</keyword>
<dbReference type="EMBL" id="CP021112">
    <property type="protein sequence ID" value="ARP98830.1"/>
    <property type="molecule type" value="Genomic_DNA"/>
</dbReference>
<protein>
    <submittedName>
        <fullName evidence="1">Uncharacterized protein</fullName>
    </submittedName>
</protein>
<evidence type="ECO:0000313" key="1">
    <source>
        <dbReference type="EMBL" id="ARP98830.1"/>
    </source>
</evidence>
<dbReference type="AlphaFoldDB" id="A0A1W6ZNX6"/>
<name>A0A1W6ZNX6_9HYPH</name>
<proteinExistence type="predicted"/>
<accession>A0A1W6ZNX6</accession>
<dbReference type="KEGG" id="psin:CAK95_06875"/>
<organism evidence="1 2">
    <name type="scientific">Pseudorhodoplanes sinuspersici</name>
    <dbReference type="NCBI Taxonomy" id="1235591"/>
    <lineage>
        <taxon>Bacteria</taxon>
        <taxon>Pseudomonadati</taxon>
        <taxon>Pseudomonadota</taxon>
        <taxon>Alphaproteobacteria</taxon>
        <taxon>Hyphomicrobiales</taxon>
        <taxon>Pseudorhodoplanes</taxon>
    </lineage>
</organism>
<gene>
    <name evidence="1" type="ORF">CAK95_06875</name>
</gene>
<dbReference type="STRING" id="1235591.CAK95_06875"/>
<dbReference type="Proteomes" id="UP000194137">
    <property type="component" value="Chromosome"/>
</dbReference>
<evidence type="ECO:0000313" key="2">
    <source>
        <dbReference type="Proteomes" id="UP000194137"/>
    </source>
</evidence>